<evidence type="ECO:0000313" key="3">
    <source>
        <dbReference type="Proteomes" id="UP001054945"/>
    </source>
</evidence>
<dbReference type="AlphaFoldDB" id="A0AAV4XQM4"/>
<dbReference type="EMBL" id="BPLR01018027">
    <property type="protein sequence ID" value="GIY96286.1"/>
    <property type="molecule type" value="Genomic_DNA"/>
</dbReference>
<name>A0AAV4XQM4_CAEEX</name>
<dbReference type="Proteomes" id="UP001054945">
    <property type="component" value="Unassembled WGS sequence"/>
</dbReference>
<evidence type="ECO:0000256" key="1">
    <source>
        <dbReference type="SAM" id="MobiDB-lite"/>
    </source>
</evidence>
<evidence type="ECO:0000313" key="2">
    <source>
        <dbReference type="EMBL" id="GIY96286.1"/>
    </source>
</evidence>
<proteinExistence type="predicted"/>
<protein>
    <submittedName>
        <fullName evidence="2">Uncharacterized protein</fullName>
    </submittedName>
</protein>
<keyword evidence="3" id="KW-1185">Reference proteome</keyword>
<sequence>MGYKMCIGQYRYGGCKDIRESSVIPSDPLPPPSFWNTFLMWSNSRNYLDSIGIGKDFWSEQLSEIVQSQSENYYGGPNKIHGNESLHDDD</sequence>
<gene>
    <name evidence="2" type="ORF">CEXT_169061</name>
</gene>
<feature type="compositionally biased region" description="Basic and acidic residues" evidence="1">
    <location>
        <begin position="81"/>
        <end position="90"/>
    </location>
</feature>
<accession>A0AAV4XQM4</accession>
<organism evidence="2 3">
    <name type="scientific">Caerostris extrusa</name>
    <name type="common">Bark spider</name>
    <name type="synonym">Caerostris bankana</name>
    <dbReference type="NCBI Taxonomy" id="172846"/>
    <lineage>
        <taxon>Eukaryota</taxon>
        <taxon>Metazoa</taxon>
        <taxon>Ecdysozoa</taxon>
        <taxon>Arthropoda</taxon>
        <taxon>Chelicerata</taxon>
        <taxon>Arachnida</taxon>
        <taxon>Araneae</taxon>
        <taxon>Araneomorphae</taxon>
        <taxon>Entelegynae</taxon>
        <taxon>Araneoidea</taxon>
        <taxon>Araneidae</taxon>
        <taxon>Caerostris</taxon>
    </lineage>
</organism>
<reference evidence="2 3" key="1">
    <citation type="submission" date="2021-06" db="EMBL/GenBank/DDBJ databases">
        <title>Caerostris extrusa draft genome.</title>
        <authorList>
            <person name="Kono N."/>
            <person name="Arakawa K."/>
        </authorList>
    </citation>
    <scope>NUCLEOTIDE SEQUENCE [LARGE SCALE GENOMIC DNA]</scope>
</reference>
<comment type="caution">
    <text evidence="2">The sequence shown here is derived from an EMBL/GenBank/DDBJ whole genome shotgun (WGS) entry which is preliminary data.</text>
</comment>
<feature type="region of interest" description="Disordered" evidence="1">
    <location>
        <begin position="70"/>
        <end position="90"/>
    </location>
</feature>